<protein>
    <submittedName>
        <fullName evidence="2 3">Uncharacterized protein</fullName>
    </submittedName>
</protein>
<dbReference type="AlphaFoldDB" id="A0A0C4E4Y0"/>
<name>A0A0C4E4Y0_MAGP6</name>
<sequence length="275" mass="31301">MRSLHDSGPNTTLHYSLRLQSLFASGWGFGASIRTVAPQGLGLVFLFFFLPSFPTGRASHHTFTFLSFLASGVLDLFFCFAHTHMGSFLYIWEYVWRFWDLWDLNSSTNTLVFDFSVYEISGATGFIGGEEVRKNTTLVWREAPCFHDLLFFLFLFSMFTQQTVDLARPRRFFFPLVFVVWTLPMLTCPSLSWLQSGLACGLAADATVGLPKEPSGVHLLGTLGCTDCRFASLFCFALFPSVCHEDYDTKYRRMEIHHTHTHDPNSTHPGKWLLT</sequence>
<dbReference type="Proteomes" id="UP000011715">
    <property type="component" value="Unassembled WGS sequence"/>
</dbReference>
<feature type="transmembrane region" description="Helical" evidence="1">
    <location>
        <begin position="62"/>
        <end position="92"/>
    </location>
</feature>
<dbReference type="EnsemblFungi" id="MAPG_07536T0">
    <property type="protein sequence ID" value="MAPG_07536T0"/>
    <property type="gene ID" value="MAPG_07536"/>
</dbReference>
<feature type="transmembrane region" description="Helical" evidence="1">
    <location>
        <begin position="27"/>
        <end position="50"/>
    </location>
</feature>
<feature type="transmembrane region" description="Helical" evidence="1">
    <location>
        <begin position="172"/>
        <end position="194"/>
    </location>
</feature>
<dbReference type="EMBL" id="ADBL01001827">
    <property type="status" value="NOT_ANNOTATED_CDS"/>
    <property type="molecule type" value="Genomic_DNA"/>
</dbReference>
<reference evidence="2" key="1">
    <citation type="submission" date="2010-05" db="EMBL/GenBank/DDBJ databases">
        <title>The Genome Sequence of Magnaporthe poae strain ATCC 64411.</title>
        <authorList>
            <consortium name="The Broad Institute Genome Sequencing Platform"/>
            <consortium name="Broad Institute Genome Sequencing Center for Infectious Disease"/>
            <person name="Ma L.-J."/>
            <person name="Dead R."/>
            <person name="Young S."/>
            <person name="Zeng Q."/>
            <person name="Koehrsen M."/>
            <person name="Alvarado L."/>
            <person name="Berlin A."/>
            <person name="Chapman S.B."/>
            <person name="Chen Z."/>
            <person name="Freedman E."/>
            <person name="Gellesch M."/>
            <person name="Goldberg J."/>
            <person name="Griggs A."/>
            <person name="Gujja S."/>
            <person name="Heilman E.R."/>
            <person name="Heiman D."/>
            <person name="Hepburn T."/>
            <person name="Howarth C."/>
            <person name="Jen D."/>
            <person name="Larson L."/>
            <person name="Mehta T."/>
            <person name="Neiman D."/>
            <person name="Pearson M."/>
            <person name="Roberts A."/>
            <person name="Saif S."/>
            <person name="Shea T."/>
            <person name="Shenoy N."/>
            <person name="Sisk P."/>
            <person name="Stolte C."/>
            <person name="Sykes S."/>
            <person name="Walk T."/>
            <person name="White J."/>
            <person name="Yandava C."/>
            <person name="Haas B."/>
            <person name="Nusbaum C."/>
            <person name="Birren B."/>
        </authorList>
    </citation>
    <scope>NUCLEOTIDE SEQUENCE</scope>
    <source>
        <strain evidence="2">ATCC 64411</strain>
    </source>
</reference>
<proteinExistence type="predicted"/>
<keyword evidence="1" id="KW-1133">Transmembrane helix</keyword>
<reference evidence="3" key="5">
    <citation type="submission" date="2015-06" db="UniProtKB">
        <authorList>
            <consortium name="EnsemblFungi"/>
        </authorList>
    </citation>
    <scope>IDENTIFICATION</scope>
    <source>
        <strain evidence="3">ATCC 64411</strain>
    </source>
</reference>
<evidence type="ECO:0000256" key="1">
    <source>
        <dbReference type="SAM" id="Phobius"/>
    </source>
</evidence>
<gene>
    <name evidence="2" type="ORF">MAPG_07536</name>
</gene>
<keyword evidence="1" id="KW-0812">Transmembrane</keyword>
<reference evidence="2" key="3">
    <citation type="submission" date="2011-03" db="EMBL/GenBank/DDBJ databases">
        <title>Annotation of Magnaporthe poae ATCC 64411.</title>
        <authorList>
            <person name="Ma L.-J."/>
            <person name="Dead R."/>
            <person name="Young S.K."/>
            <person name="Zeng Q."/>
            <person name="Gargeya S."/>
            <person name="Fitzgerald M."/>
            <person name="Haas B."/>
            <person name="Abouelleil A."/>
            <person name="Alvarado L."/>
            <person name="Arachchi H.M."/>
            <person name="Berlin A."/>
            <person name="Brown A."/>
            <person name="Chapman S.B."/>
            <person name="Chen Z."/>
            <person name="Dunbar C."/>
            <person name="Freedman E."/>
            <person name="Gearin G."/>
            <person name="Gellesch M."/>
            <person name="Goldberg J."/>
            <person name="Griggs A."/>
            <person name="Gujja S."/>
            <person name="Heiman D."/>
            <person name="Howarth C."/>
            <person name="Larson L."/>
            <person name="Lui A."/>
            <person name="MacDonald P.J.P."/>
            <person name="Mehta T."/>
            <person name="Montmayeur A."/>
            <person name="Murphy C."/>
            <person name="Neiman D."/>
            <person name="Pearson M."/>
            <person name="Priest M."/>
            <person name="Roberts A."/>
            <person name="Saif S."/>
            <person name="Shea T."/>
            <person name="Shenoy N."/>
            <person name="Sisk P."/>
            <person name="Stolte C."/>
            <person name="Sykes S."/>
            <person name="Yandava C."/>
            <person name="Wortman J."/>
            <person name="Nusbaum C."/>
            <person name="Birren B."/>
        </authorList>
    </citation>
    <scope>NUCLEOTIDE SEQUENCE</scope>
    <source>
        <strain evidence="2">ATCC 64411</strain>
    </source>
</reference>
<organism evidence="3 4">
    <name type="scientific">Magnaporthiopsis poae (strain ATCC 64411 / 73-15)</name>
    <name type="common">Kentucky bluegrass fungus</name>
    <name type="synonym">Magnaporthe poae</name>
    <dbReference type="NCBI Taxonomy" id="644358"/>
    <lineage>
        <taxon>Eukaryota</taxon>
        <taxon>Fungi</taxon>
        <taxon>Dikarya</taxon>
        <taxon>Ascomycota</taxon>
        <taxon>Pezizomycotina</taxon>
        <taxon>Sordariomycetes</taxon>
        <taxon>Sordariomycetidae</taxon>
        <taxon>Magnaporthales</taxon>
        <taxon>Magnaporthaceae</taxon>
        <taxon>Magnaporthiopsis</taxon>
    </lineage>
</organism>
<evidence type="ECO:0000313" key="2">
    <source>
        <dbReference type="EMBL" id="KLU88551.1"/>
    </source>
</evidence>
<keyword evidence="1" id="KW-0472">Membrane</keyword>
<evidence type="ECO:0000313" key="3">
    <source>
        <dbReference type="EnsemblFungi" id="MAPG_07536T0"/>
    </source>
</evidence>
<accession>A0A0C4E4Y0</accession>
<dbReference type="VEuPathDB" id="FungiDB:MAPG_07536"/>
<feature type="transmembrane region" description="Helical" evidence="1">
    <location>
        <begin position="138"/>
        <end position="160"/>
    </location>
</feature>
<evidence type="ECO:0000313" key="4">
    <source>
        <dbReference type="Proteomes" id="UP000011715"/>
    </source>
</evidence>
<reference evidence="4" key="2">
    <citation type="submission" date="2010-05" db="EMBL/GenBank/DDBJ databases">
        <title>The genome sequence of Magnaporthe poae strain ATCC 64411.</title>
        <authorList>
            <person name="Ma L.-J."/>
            <person name="Dead R."/>
            <person name="Young S."/>
            <person name="Zeng Q."/>
            <person name="Koehrsen M."/>
            <person name="Alvarado L."/>
            <person name="Berlin A."/>
            <person name="Chapman S.B."/>
            <person name="Chen Z."/>
            <person name="Freedman E."/>
            <person name="Gellesch M."/>
            <person name="Goldberg J."/>
            <person name="Griggs A."/>
            <person name="Gujja S."/>
            <person name="Heilman E.R."/>
            <person name="Heiman D."/>
            <person name="Hepburn T."/>
            <person name="Howarth C."/>
            <person name="Jen D."/>
            <person name="Larson L."/>
            <person name="Mehta T."/>
            <person name="Neiman D."/>
            <person name="Pearson M."/>
            <person name="Roberts A."/>
            <person name="Saif S."/>
            <person name="Shea T."/>
            <person name="Shenoy N."/>
            <person name="Sisk P."/>
            <person name="Stolte C."/>
            <person name="Sykes S."/>
            <person name="Walk T."/>
            <person name="White J."/>
            <person name="Yandava C."/>
            <person name="Haas B."/>
            <person name="Nusbaum C."/>
            <person name="Birren B."/>
        </authorList>
    </citation>
    <scope>NUCLEOTIDE SEQUENCE [LARGE SCALE GENOMIC DNA]</scope>
    <source>
        <strain evidence="4">ATCC 64411 / 73-15</strain>
    </source>
</reference>
<reference evidence="3" key="4">
    <citation type="journal article" date="2015" name="G3 (Bethesda)">
        <title>Genome sequences of three phytopathogenic species of the Magnaporthaceae family of fungi.</title>
        <authorList>
            <person name="Okagaki L.H."/>
            <person name="Nunes C.C."/>
            <person name="Sailsbery J."/>
            <person name="Clay B."/>
            <person name="Brown D."/>
            <person name="John T."/>
            <person name="Oh Y."/>
            <person name="Young N."/>
            <person name="Fitzgerald M."/>
            <person name="Haas B.J."/>
            <person name="Zeng Q."/>
            <person name="Young S."/>
            <person name="Adiconis X."/>
            <person name="Fan L."/>
            <person name="Levin J.Z."/>
            <person name="Mitchell T.K."/>
            <person name="Okubara P.A."/>
            <person name="Farman M.L."/>
            <person name="Kohn L.M."/>
            <person name="Birren B."/>
            <person name="Ma L.-J."/>
            <person name="Dean R.A."/>
        </authorList>
    </citation>
    <scope>NUCLEOTIDE SEQUENCE</scope>
    <source>
        <strain evidence="3">ATCC 64411 / 73-15</strain>
    </source>
</reference>
<dbReference type="EMBL" id="GL876971">
    <property type="protein sequence ID" value="KLU88551.1"/>
    <property type="molecule type" value="Genomic_DNA"/>
</dbReference>
<keyword evidence="4" id="KW-1185">Reference proteome</keyword>